<feature type="region of interest" description="Disordered" evidence="3">
    <location>
        <begin position="158"/>
        <end position="192"/>
    </location>
</feature>
<dbReference type="SUPFAM" id="SSF56219">
    <property type="entry name" value="DNase I-like"/>
    <property type="match status" value="1"/>
</dbReference>
<dbReference type="InterPro" id="IPR045849">
    <property type="entry name" value="IP5P_plant"/>
</dbReference>
<evidence type="ECO:0000256" key="1">
    <source>
        <dbReference type="ARBA" id="ARBA00010768"/>
    </source>
</evidence>
<keyword evidence="2" id="KW-0378">Hydrolase</keyword>
<proteinExistence type="inferred from homology"/>
<dbReference type="PANTHER" id="PTHR45666">
    <property type="entry name" value="TYPE IV INOSITOL POLYPHOSPHATE 5-PHOSPHATASE 9"/>
    <property type="match status" value="1"/>
</dbReference>
<dbReference type="SMART" id="SM00128">
    <property type="entry name" value="IPPc"/>
    <property type="match status" value="1"/>
</dbReference>
<evidence type="ECO:0000259" key="4">
    <source>
        <dbReference type="SMART" id="SM00128"/>
    </source>
</evidence>
<protein>
    <submittedName>
        <fullName evidence="5">Type I inositol polyphosphate 5-phosphatase 8 isoform X1</fullName>
    </submittedName>
</protein>
<dbReference type="PANTHER" id="PTHR45666:SF15">
    <property type="entry name" value="TYPE I INOSITOL POLYPHOSPHATE 5-PHOSPHATASE 8"/>
    <property type="match status" value="1"/>
</dbReference>
<feature type="region of interest" description="Disordered" evidence="3">
    <location>
        <begin position="29"/>
        <end position="57"/>
    </location>
</feature>
<dbReference type="Gene3D" id="3.60.10.10">
    <property type="entry name" value="Endonuclease/exonuclease/phosphatase"/>
    <property type="match status" value="1"/>
</dbReference>
<evidence type="ECO:0000256" key="3">
    <source>
        <dbReference type="SAM" id="MobiDB-lite"/>
    </source>
</evidence>
<dbReference type="EMBL" id="CP136892">
    <property type="protein sequence ID" value="WOL01963.1"/>
    <property type="molecule type" value="Genomic_DNA"/>
</dbReference>
<name>A0AAQ3QAI7_9LILI</name>
<evidence type="ECO:0000313" key="5">
    <source>
        <dbReference type="EMBL" id="WOL01963.1"/>
    </source>
</evidence>
<dbReference type="GO" id="GO:0004439">
    <property type="term" value="F:phosphatidylinositol-4,5-bisphosphate 5-phosphatase activity"/>
    <property type="evidence" value="ECO:0007669"/>
    <property type="project" value="TreeGrafter"/>
</dbReference>
<dbReference type="GO" id="GO:0004445">
    <property type="term" value="F:inositol-polyphosphate 5-phosphatase activity"/>
    <property type="evidence" value="ECO:0007669"/>
    <property type="project" value="InterPro"/>
</dbReference>
<sequence length="493" mass="54079">MERRRKSCSDKDGGVLVRSDFSGGWLVESSQDVKPRQQGASFPAAAAAASSPSSSSPVDDLKLFVGTWNVGGRAPHGELHLRDWLMSTPLPADIFILGFQEIVRLNAGNVLGAEDKGPARTWLALIRQALNSNKAGPPTATVSTQKPRVSVSDILSMEDGEDDAGNDGPSAIDLDFSGGDKSPPDSSPTTSRGSAYCLVASKQMVGVFLCVWARAGLMERIADLKVSCVGRGIMGYLGNKGSISISMTLQETTFCFVCTHLASGEKDGDEVRRNADVMEIMKRTRFPQCSRFLEPAARCSPETILEHDKIIWLGDLNYRLAATCSDTHELVQKNDWQALLEKDQLRIEQSAGRVFSGWEEGLIHFPPTYKFLANSDVYAVKPTKPKEKRRTPAWCDRILWRGNGMQQMCYNRGESQFSDHRPVHSLFSVQMVEHLRCVAAAHEAGKEDKLFAKNHNSSSSSCCCSSSSSWARVQAEELLLIARTQSCIEAARI</sequence>
<dbReference type="AlphaFoldDB" id="A0AAQ3QAI7"/>
<dbReference type="Proteomes" id="UP001327560">
    <property type="component" value="Chromosome 3"/>
</dbReference>
<dbReference type="InterPro" id="IPR036691">
    <property type="entry name" value="Endo/exonu/phosph_ase_sf"/>
</dbReference>
<feature type="domain" description="Inositol polyphosphate-related phosphatase" evidence="4">
    <location>
        <begin position="59"/>
        <end position="433"/>
    </location>
</feature>
<evidence type="ECO:0000256" key="2">
    <source>
        <dbReference type="ARBA" id="ARBA00022801"/>
    </source>
</evidence>
<gene>
    <name evidence="5" type="ORF">Cni_G10682</name>
</gene>
<dbReference type="GO" id="GO:0034485">
    <property type="term" value="F:phosphatidylinositol-3,4,5-trisphosphate 5-phosphatase activity"/>
    <property type="evidence" value="ECO:0007669"/>
    <property type="project" value="TreeGrafter"/>
</dbReference>
<keyword evidence="6" id="KW-1185">Reference proteome</keyword>
<dbReference type="Pfam" id="PF22669">
    <property type="entry name" value="Exo_endo_phos2"/>
    <property type="match status" value="2"/>
</dbReference>
<organism evidence="5 6">
    <name type="scientific">Canna indica</name>
    <name type="common">Indian-shot</name>
    <dbReference type="NCBI Taxonomy" id="4628"/>
    <lineage>
        <taxon>Eukaryota</taxon>
        <taxon>Viridiplantae</taxon>
        <taxon>Streptophyta</taxon>
        <taxon>Embryophyta</taxon>
        <taxon>Tracheophyta</taxon>
        <taxon>Spermatophyta</taxon>
        <taxon>Magnoliopsida</taxon>
        <taxon>Liliopsida</taxon>
        <taxon>Zingiberales</taxon>
        <taxon>Cannaceae</taxon>
        <taxon>Canna</taxon>
    </lineage>
</organism>
<reference evidence="5 6" key="1">
    <citation type="submission" date="2023-10" db="EMBL/GenBank/DDBJ databases">
        <title>Chromosome-scale genome assembly provides insights into flower coloration mechanisms of Canna indica.</title>
        <authorList>
            <person name="Li C."/>
        </authorList>
    </citation>
    <scope>NUCLEOTIDE SEQUENCE [LARGE SCALE GENOMIC DNA]</scope>
    <source>
        <tissue evidence="5">Flower</tissue>
    </source>
</reference>
<dbReference type="InterPro" id="IPR000300">
    <property type="entry name" value="IPPc"/>
</dbReference>
<dbReference type="GO" id="GO:0046856">
    <property type="term" value="P:phosphatidylinositol dephosphorylation"/>
    <property type="evidence" value="ECO:0007669"/>
    <property type="project" value="InterPro"/>
</dbReference>
<comment type="similarity">
    <text evidence="1">Belongs to the inositol polyphosphate 5-phosphatase family.</text>
</comment>
<evidence type="ECO:0000313" key="6">
    <source>
        <dbReference type="Proteomes" id="UP001327560"/>
    </source>
</evidence>
<accession>A0AAQ3QAI7</accession>
<feature type="compositionally biased region" description="Low complexity" evidence="3">
    <location>
        <begin position="40"/>
        <end position="57"/>
    </location>
</feature>